<dbReference type="AlphaFoldDB" id="A0A852VI79"/>
<comment type="similarity">
    <text evidence="1">Belongs to the glycosyl hydrolase 63 family.</text>
</comment>
<dbReference type="PANTHER" id="PTHR10412:SF11">
    <property type="entry name" value="MANNOSYL-OLIGOSACCHARIDE GLUCOSIDASE"/>
    <property type="match status" value="1"/>
</dbReference>
<dbReference type="SUPFAM" id="SSF48208">
    <property type="entry name" value="Six-hairpin glycosidases"/>
    <property type="match status" value="1"/>
</dbReference>
<accession>A0A852VI79</accession>
<evidence type="ECO:0000256" key="1">
    <source>
        <dbReference type="ARBA" id="ARBA00010833"/>
    </source>
</evidence>
<feature type="domain" description="Mannosylglycerate hydrolase MGH1-like glycoside hydrolase" evidence="4">
    <location>
        <begin position="293"/>
        <end position="602"/>
    </location>
</feature>
<evidence type="ECO:0000256" key="3">
    <source>
        <dbReference type="ARBA" id="ARBA00023295"/>
    </source>
</evidence>
<dbReference type="Pfam" id="PF22422">
    <property type="entry name" value="MGH1-like_GH"/>
    <property type="match status" value="1"/>
</dbReference>
<proteinExistence type="inferred from homology"/>
<organism evidence="5 6">
    <name type="scientific">Tunturiibacter lichenicola</name>
    <dbReference type="NCBI Taxonomy" id="2051959"/>
    <lineage>
        <taxon>Bacteria</taxon>
        <taxon>Pseudomonadati</taxon>
        <taxon>Acidobacteriota</taxon>
        <taxon>Terriglobia</taxon>
        <taxon>Terriglobales</taxon>
        <taxon>Acidobacteriaceae</taxon>
        <taxon>Tunturiibacter</taxon>
    </lineage>
</organism>
<gene>
    <name evidence="5" type="ORF">HDF08_001962</name>
</gene>
<comment type="caution">
    <text evidence="5">The sequence shown here is derived from an EMBL/GenBank/DDBJ whole genome shotgun (WGS) entry which is preliminary data.</text>
</comment>
<dbReference type="InterPro" id="IPR054491">
    <property type="entry name" value="MGH1-like_GH"/>
</dbReference>
<keyword evidence="3" id="KW-0326">Glycosidase</keyword>
<dbReference type="Gene3D" id="1.50.10.10">
    <property type="match status" value="1"/>
</dbReference>
<evidence type="ECO:0000313" key="6">
    <source>
        <dbReference type="Proteomes" id="UP000564385"/>
    </source>
</evidence>
<dbReference type="InterPro" id="IPR004888">
    <property type="entry name" value="Glycoside_hydrolase_63"/>
</dbReference>
<protein>
    <submittedName>
        <fullName evidence="5">Glycogen debranching enzyme</fullName>
    </submittedName>
</protein>
<name>A0A852VI79_9BACT</name>
<reference evidence="5 6" key="1">
    <citation type="submission" date="2020-07" db="EMBL/GenBank/DDBJ databases">
        <title>Genomic Encyclopedia of Type Strains, Phase IV (KMG-V): Genome sequencing to study the core and pangenomes of soil and plant-associated prokaryotes.</title>
        <authorList>
            <person name="Whitman W."/>
        </authorList>
    </citation>
    <scope>NUCLEOTIDE SEQUENCE [LARGE SCALE GENOMIC DNA]</scope>
    <source>
        <strain evidence="5 6">M8UP22</strain>
    </source>
</reference>
<dbReference type="GO" id="GO:0009311">
    <property type="term" value="P:oligosaccharide metabolic process"/>
    <property type="evidence" value="ECO:0007669"/>
    <property type="project" value="InterPro"/>
</dbReference>
<dbReference type="Proteomes" id="UP000564385">
    <property type="component" value="Unassembled WGS sequence"/>
</dbReference>
<evidence type="ECO:0000259" key="4">
    <source>
        <dbReference type="Pfam" id="PF22422"/>
    </source>
</evidence>
<sequence>MNRREFLGSLVVLSSVPSTAEMLALPSEDSSSGKLSNDRSAEAQTISDLSHIPYSIAGSWLVVDLSEGRAAVKTVRRSAVSYRWQQTGPWADLLFEIVMIRDGKEAPSTITASILSVRLASGDSSVEVISSDGDTFFIAAQHCGVQLRLAHPPAWIYQASDAAFRATSFRAYDQQSKTYLNLHADRPLIFQPAGAMGIPYDTVTLASHSTQSMTVRCTTREEHSSDQIPDLKLIRTRRNHELDEWMRRCPDVPDSYQPAARTAWYLFSALQVSPEGVLRRQTVLSSKKGMNMVWSWDNCINALALVKADPALAWDQLSTILDHQRADGVLPDAISDSEIVYGFNKPPVWAWTVQKLLPATPATDHTAHLEEVYPKIVRFHEWWFRERDLLGDGLPCYMSGNDSGWDNASIFAGRWPVQSPDLAAWLILDAEALAKIATQLGRTNEAARWREHERDLLARFHKRFWLDGQPHFFSLTPAGPQQQSSTSLITSIPLLLGERLDPAIRTELVRSLSDPAHFFAPAGPATEARSSPLYAPNGYWRGPVWGISTYLICTGLIECGETTLARTLATRFCEACARDGNFRENYDASTGSGQYDSGMTWTAADFLLLTNWLSTFHQ</sequence>
<dbReference type="InterPro" id="IPR012341">
    <property type="entry name" value="6hp_glycosidase-like_sf"/>
</dbReference>
<keyword evidence="2" id="KW-0378">Hydrolase</keyword>
<dbReference type="GO" id="GO:0006487">
    <property type="term" value="P:protein N-linked glycosylation"/>
    <property type="evidence" value="ECO:0007669"/>
    <property type="project" value="TreeGrafter"/>
</dbReference>
<evidence type="ECO:0000313" key="5">
    <source>
        <dbReference type="EMBL" id="NYF89895.1"/>
    </source>
</evidence>
<dbReference type="InterPro" id="IPR008928">
    <property type="entry name" value="6-hairpin_glycosidase_sf"/>
</dbReference>
<dbReference type="GO" id="GO:0004573">
    <property type="term" value="F:Glc3Man9GlcNAc2 oligosaccharide glucosidase activity"/>
    <property type="evidence" value="ECO:0007669"/>
    <property type="project" value="InterPro"/>
</dbReference>
<dbReference type="PANTHER" id="PTHR10412">
    <property type="entry name" value="MANNOSYL-OLIGOSACCHARIDE GLUCOSIDASE"/>
    <property type="match status" value="1"/>
</dbReference>
<dbReference type="EMBL" id="JACCCU010000001">
    <property type="protein sequence ID" value="NYF89895.1"/>
    <property type="molecule type" value="Genomic_DNA"/>
</dbReference>
<evidence type="ECO:0000256" key="2">
    <source>
        <dbReference type="ARBA" id="ARBA00022801"/>
    </source>
</evidence>